<dbReference type="Gene3D" id="3.20.20.370">
    <property type="entry name" value="Glycoside hydrolase/deacetylase"/>
    <property type="match status" value="1"/>
</dbReference>
<evidence type="ECO:0000313" key="7">
    <source>
        <dbReference type="Proteomes" id="UP001155128"/>
    </source>
</evidence>
<evidence type="ECO:0000256" key="3">
    <source>
        <dbReference type="ARBA" id="ARBA00020071"/>
    </source>
</evidence>
<proteinExistence type="inferred from homology"/>
<dbReference type="SUPFAM" id="SSF88713">
    <property type="entry name" value="Glycoside hydrolase/deacetylase"/>
    <property type="match status" value="1"/>
</dbReference>
<dbReference type="Pfam" id="PF01522">
    <property type="entry name" value="Polysacc_deac_1"/>
    <property type="match status" value="1"/>
</dbReference>
<evidence type="ECO:0000259" key="5">
    <source>
        <dbReference type="PROSITE" id="PS51677"/>
    </source>
</evidence>
<gene>
    <name evidence="6" type="ORF">NDO55_03585</name>
</gene>
<accession>A0A9X2EG66</accession>
<dbReference type="PANTHER" id="PTHR10587:SF125">
    <property type="entry name" value="POLYSACCHARIDE DEACETYLASE YHEN-RELATED"/>
    <property type="match status" value="1"/>
</dbReference>
<dbReference type="InterPro" id="IPR002509">
    <property type="entry name" value="NODB_dom"/>
</dbReference>
<evidence type="ECO:0000256" key="2">
    <source>
        <dbReference type="ARBA" id="ARBA00010973"/>
    </source>
</evidence>
<organism evidence="6 7">
    <name type="scientific">Sphingomicrobium sediminis</name>
    <dbReference type="NCBI Taxonomy" id="2950949"/>
    <lineage>
        <taxon>Bacteria</taxon>
        <taxon>Pseudomonadati</taxon>
        <taxon>Pseudomonadota</taxon>
        <taxon>Alphaproteobacteria</taxon>
        <taxon>Sphingomonadales</taxon>
        <taxon>Sphingomonadaceae</taxon>
        <taxon>Sphingomicrobium</taxon>
    </lineage>
</organism>
<dbReference type="RefSeq" id="WP_252112492.1">
    <property type="nucleotide sequence ID" value="NZ_JAMSHT010000001.1"/>
</dbReference>
<protein>
    <recommendedName>
        <fullName evidence="3">Chitooligosaccharide deacetylase</fullName>
    </recommendedName>
    <alternativeName>
        <fullName evidence="4">Nodulation protein B</fullName>
    </alternativeName>
</protein>
<dbReference type="Proteomes" id="UP001155128">
    <property type="component" value="Unassembled WGS sequence"/>
</dbReference>
<dbReference type="InterPro" id="IPR050248">
    <property type="entry name" value="Polysacc_deacetylase_ArnD"/>
</dbReference>
<keyword evidence="7" id="KW-1185">Reference proteome</keyword>
<dbReference type="PANTHER" id="PTHR10587">
    <property type="entry name" value="GLYCOSYL TRANSFERASE-RELATED"/>
    <property type="match status" value="1"/>
</dbReference>
<sequence>MARSPTANNRRWVRGGLIGLLVIALLLIAFRELVRARCFAFGIPVVCKVETERPLVALTFDDGPTPSGTDYVLRVLEEKDVRATFFLIGGMVDRNPQAARAIFEAGHEIGNHSYYHDRMIGVRKRPYIDELLRTEASLRAAGVETANVFRPPYGVKFLGLAGAVHASSMTMVTWDIEEPVTDDPEEYAAMIAEAVEPGSIILVHPMYGANEVAREALPILIDRVRARGFELVSAGDLMAATSRP</sequence>
<comment type="caution">
    <text evidence="6">The sequence shown here is derived from an EMBL/GenBank/DDBJ whole genome shotgun (WGS) entry which is preliminary data.</text>
</comment>
<dbReference type="PROSITE" id="PS51677">
    <property type="entry name" value="NODB"/>
    <property type="match status" value="1"/>
</dbReference>
<dbReference type="AlphaFoldDB" id="A0A9X2EG66"/>
<dbReference type="GO" id="GO:0016810">
    <property type="term" value="F:hydrolase activity, acting on carbon-nitrogen (but not peptide) bonds"/>
    <property type="evidence" value="ECO:0007669"/>
    <property type="project" value="InterPro"/>
</dbReference>
<dbReference type="InterPro" id="IPR011330">
    <property type="entry name" value="Glyco_hydro/deAcase_b/a-brl"/>
</dbReference>
<comment type="similarity">
    <text evidence="2">Belongs to the polysaccharide deacetylase family.</text>
</comment>
<comment type="function">
    <text evidence="1">Is involved in generating a small heat-stable compound (Nod), an acylated oligomer of N-acetylglucosamine, that stimulates mitosis in various plant protoplasts.</text>
</comment>
<feature type="domain" description="NodB homology" evidence="5">
    <location>
        <begin position="54"/>
        <end position="232"/>
    </location>
</feature>
<evidence type="ECO:0000313" key="6">
    <source>
        <dbReference type="EMBL" id="MCM8556897.1"/>
    </source>
</evidence>
<reference evidence="6" key="1">
    <citation type="submission" date="2022-06" db="EMBL/GenBank/DDBJ databases">
        <title>Sphingomicrobium sedimins sp. nov., a marine bacterium isolated from tidal flat.</title>
        <authorList>
            <person name="Kim C.-H."/>
            <person name="Yoo Y."/>
            <person name="Kim J.-J."/>
        </authorList>
    </citation>
    <scope>NUCLEOTIDE SEQUENCE</scope>
    <source>
        <strain evidence="6">GRR-S6-50</strain>
    </source>
</reference>
<dbReference type="GO" id="GO:0005975">
    <property type="term" value="P:carbohydrate metabolic process"/>
    <property type="evidence" value="ECO:0007669"/>
    <property type="project" value="InterPro"/>
</dbReference>
<evidence type="ECO:0000256" key="1">
    <source>
        <dbReference type="ARBA" id="ARBA00003236"/>
    </source>
</evidence>
<evidence type="ECO:0000256" key="4">
    <source>
        <dbReference type="ARBA" id="ARBA00032976"/>
    </source>
</evidence>
<dbReference type="EMBL" id="JAMSHT010000001">
    <property type="protein sequence ID" value="MCM8556897.1"/>
    <property type="molecule type" value="Genomic_DNA"/>
</dbReference>
<name>A0A9X2EG66_9SPHN</name>